<proteinExistence type="predicted"/>
<protein>
    <recommendedName>
        <fullName evidence="2">Peptidase A1 domain-containing protein</fullName>
    </recommendedName>
</protein>
<sequence length="416" mass="44849">MSLIPAPSAGRAWAWPALLAAGLACADDVPPLADHIVPIEVRQFYAGQVNTPFVDVTVCDAAQSCRTVPNVIVDTGSTGLRLYRGALDGLELEAVTTPDDRPLSDWSKFGERYLWGAIHRAHVRIGQVTTTQAIPIEIYDRPTPFERLPDAYMQGDSREWIIRTGNGILGISTSPREAGSYCVERAAGGVQSAPQWEWVLVDEGRQLANPIAYFPEPYNNGSVIQLPAVDARAVGAKVQGWLGLGLGTPTDALFAPGVRVLWSELDKDGYFPLTIGERRLDVMLDSGTNLLALDLDHLDIPCRGAGDDRYDAPIATPIELTAKCGGRQFRLEQPLYVGPADATLCGNLGYAVLPTMALASRWTNGRNTLGIPFFYGRTVATGLRGTVNPFAQAPRVIGEGFAVPSKSPNGFIAYTD</sequence>
<comment type="caution">
    <text evidence="1">The sequence shown here is derived from an EMBL/GenBank/DDBJ whole genome shotgun (WGS) entry which is preliminary data.</text>
</comment>
<dbReference type="AlphaFoldDB" id="A0A1J5QHP8"/>
<dbReference type="Pfam" id="PF11925">
    <property type="entry name" value="DUF3443"/>
    <property type="match status" value="1"/>
</dbReference>
<accession>A0A1J5QHP8</accession>
<gene>
    <name evidence="1" type="ORF">GALL_387300</name>
</gene>
<evidence type="ECO:0008006" key="2">
    <source>
        <dbReference type="Google" id="ProtNLM"/>
    </source>
</evidence>
<reference evidence="1" key="1">
    <citation type="submission" date="2016-10" db="EMBL/GenBank/DDBJ databases">
        <title>Sequence of Gallionella enrichment culture.</title>
        <authorList>
            <person name="Poehlein A."/>
            <person name="Muehling M."/>
            <person name="Daniel R."/>
        </authorList>
    </citation>
    <scope>NUCLEOTIDE SEQUENCE</scope>
</reference>
<dbReference type="InterPro" id="IPR021847">
    <property type="entry name" value="DUF3443"/>
</dbReference>
<evidence type="ECO:0000313" key="1">
    <source>
        <dbReference type="EMBL" id="OIQ79524.1"/>
    </source>
</evidence>
<organism evidence="1">
    <name type="scientific">mine drainage metagenome</name>
    <dbReference type="NCBI Taxonomy" id="410659"/>
    <lineage>
        <taxon>unclassified sequences</taxon>
        <taxon>metagenomes</taxon>
        <taxon>ecological metagenomes</taxon>
    </lineage>
</organism>
<dbReference type="EMBL" id="MLJW01001199">
    <property type="protein sequence ID" value="OIQ79524.1"/>
    <property type="molecule type" value="Genomic_DNA"/>
</dbReference>
<name>A0A1J5QHP8_9ZZZZ</name>